<sequence length="81" mass="8977">MKFYDVMVHVMAISSVVIMLQHAAVAQCRYQLQQASLTTRSDNSTAVDITTTLHGNEVLLIFCRATKCGPAFKWMTAIAAR</sequence>
<evidence type="ECO:0000313" key="2">
    <source>
        <dbReference type="EMBL" id="CAD6342815.1"/>
    </source>
</evidence>
<gene>
    <name evidence="2" type="ORF">NCGR_LOCUS66912</name>
</gene>
<feature type="chain" id="PRO_5032702382" description="Secreted protein" evidence="1">
    <location>
        <begin position="27"/>
        <end position="81"/>
    </location>
</feature>
<dbReference type="Proteomes" id="UP000604825">
    <property type="component" value="Unassembled WGS sequence"/>
</dbReference>
<feature type="signal peptide" evidence="1">
    <location>
        <begin position="1"/>
        <end position="26"/>
    </location>
</feature>
<proteinExistence type="predicted"/>
<comment type="caution">
    <text evidence="2">The sequence shown here is derived from an EMBL/GenBank/DDBJ whole genome shotgun (WGS) entry which is preliminary data.</text>
</comment>
<accession>A0A811SNL1</accession>
<protein>
    <recommendedName>
        <fullName evidence="4">Secreted protein</fullName>
    </recommendedName>
</protein>
<dbReference type="AlphaFoldDB" id="A0A811SNL1"/>
<evidence type="ECO:0000313" key="3">
    <source>
        <dbReference type="Proteomes" id="UP000604825"/>
    </source>
</evidence>
<name>A0A811SNL1_9POAL</name>
<keyword evidence="3" id="KW-1185">Reference proteome</keyword>
<evidence type="ECO:0008006" key="4">
    <source>
        <dbReference type="Google" id="ProtNLM"/>
    </source>
</evidence>
<organism evidence="2 3">
    <name type="scientific">Miscanthus lutarioriparius</name>
    <dbReference type="NCBI Taxonomy" id="422564"/>
    <lineage>
        <taxon>Eukaryota</taxon>
        <taxon>Viridiplantae</taxon>
        <taxon>Streptophyta</taxon>
        <taxon>Embryophyta</taxon>
        <taxon>Tracheophyta</taxon>
        <taxon>Spermatophyta</taxon>
        <taxon>Magnoliopsida</taxon>
        <taxon>Liliopsida</taxon>
        <taxon>Poales</taxon>
        <taxon>Poaceae</taxon>
        <taxon>PACMAD clade</taxon>
        <taxon>Panicoideae</taxon>
        <taxon>Andropogonodae</taxon>
        <taxon>Andropogoneae</taxon>
        <taxon>Saccharinae</taxon>
        <taxon>Miscanthus</taxon>
    </lineage>
</organism>
<dbReference type="EMBL" id="CAJGYO010000607">
    <property type="protein sequence ID" value="CAD6342815.1"/>
    <property type="molecule type" value="Genomic_DNA"/>
</dbReference>
<reference evidence="2" key="1">
    <citation type="submission" date="2020-10" db="EMBL/GenBank/DDBJ databases">
        <authorList>
            <person name="Han B."/>
            <person name="Lu T."/>
            <person name="Zhao Q."/>
            <person name="Huang X."/>
            <person name="Zhao Y."/>
        </authorList>
    </citation>
    <scope>NUCLEOTIDE SEQUENCE</scope>
</reference>
<evidence type="ECO:0000256" key="1">
    <source>
        <dbReference type="SAM" id="SignalP"/>
    </source>
</evidence>
<keyword evidence="1" id="KW-0732">Signal</keyword>